<evidence type="ECO:0000313" key="13">
    <source>
        <dbReference type="EMBL" id="VVE53048.1"/>
    </source>
</evidence>
<organism evidence="13 14">
    <name type="scientific">Pandoraea fibrosis</name>
    <dbReference type="NCBI Taxonomy" id="1891094"/>
    <lineage>
        <taxon>Bacteria</taxon>
        <taxon>Pseudomonadati</taxon>
        <taxon>Pseudomonadota</taxon>
        <taxon>Betaproteobacteria</taxon>
        <taxon>Burkholderiales</taxon>
        <taxon>Burkholderiaceae</taxon>
        <taxon>Pandoraea</taxon>
    </lineage>
</organism>
<proteinExistence type="predicted"/>
<evidence type="ECO:0000256" key="10">
    <source>
        <dbReference type="SAM" id="MobiDB-lite"/>
    </source>
</evidence>
<accession>A0A5E4YX55</accession>
<keyword evidence="8 11" id="KW-0472">Membrane</keyword>
<dbReference type="InterPro" id="IPR035919">
    <property type="entry name" value="EAL_sf"/>
</dbReference>
<dbReference type="RefSeq" id="WP_150601049.1">
    <property type="nucleotide sequence ID" value="NZ_CABPRW010000018.1"/>
</dbReference>
<reference evidence="13 14" key="1">
    <citation type="submission" date="2019-08" db="EMBL/GenBank/DDBJ databases">
        <authorList>
            <person name="Peeters C."/>
        </authorList>
    </citation>
    <scope>NUCLEOTIDE SEQUENCE [LARGE SCALE GENOMIC DNA]</scope>
    <source>
        <strain evidence="13 14">LMG 31113</strain>
    </source>
</reference>
<keyword evidence="6" id="KW-0378">Hydrolase</keyword>
<feature type="compositionally biased region" description="Low complexity" evidence="10">
    <location>
        <begin position="204"/>
        <end position="214"/>
    </location>
</feature>
<dbReference type="EMBL" id="CABPRW010000018">
    <property type="protein sequence ID" value="VVE53048.1"/>
    <property type="molecule type" value="Genomic_DNA"/>
</dbReference>
<evidence type="ECO:0000256" key="7">
    <source>
        <dbReference type="ARBA" id="ARBA00022989"/>
    </source>
</evidence>
<keyword evidence="3" id="KW-1003">Cell membrane</keyword>
<evidence type="ECO:0000256" key="5">
    <source>
        <dbReference type="ARBA" id="ARBA00022692"/>
    </source>
</evidence>
<dbReference type="SMART" id="SM00052">
    <property type="entry name" value="EAL"/>
    <property type="match status" value="1"/>
</dbReference>
<dbReference type="PROSITE" id="PS50883">
    <property type="entry name" value="EAL"/>
    <property type="match status" value="1"/>
</dbReference>
<evidence type="ECO:0000256" key="2">
    <source>
        <dbReference type="ARBA" id="ARBA00012282"/>
    </source>
</evidence>
<evidence type="ECO:0000256" key="9">
    <source>
        <dbReference type="ARBA" id="ARBA00034290"/>
    </source>
</evidence>
<dbReference type="AlphaFoldDB" id="A0A5E4YX55"/>
<dbReference type="SUPFAM" id="SSF141868">
    <property type="entry name" value="EAL domain-like"/>
    <property type="match status" value="1"/>
</dbReference>
<evidence type="ECO:0000256" key="6">
    <source>
        <dbReference type="ARBA" id="ARBA00022801"/>
    </source>
</evidence>
<dbReference type="GO" id="GO:0071111">
    <property type="term" value="F:cyclic-guanylate-specific phosphodiesterase activity"/>
    <property type="evidence" value="ECO:0007669"/>
    <property type="project" value="UniProtKB-EC"/>
</dbReference>
<dbReference type="EC" id="3.1.4.52" evidence="2"/>
<feature type="region of interest" description="Disordered" evidence="10">
    <location>
        <begin position="203"/>
        <end position="222"/>
    </location>
</feature>
<evidence type="ECO:0000256" key="3">
    <source>
        <dbReference type="ARBA" id="ARBA00022475"/>
    </source>
</evidence>
<dbReference type="InterPro" id="IPR024744">
    <property type="entry name" value="CSS-motif_dom"/>
</dbReference>
<evidence type="ECO:0000313" key="14">
    <source>
        <dbReference type="Proteomes" id="UP000382577"/>
    </source>
</evidence>
<protein>
    <recommendedName>
        <fullName evidence="2">cyclic-guanylate-specific phosphodiesterase</fullName>
        <ecNumber evidence="2">3.1.4.52</ecNumber>
    </recommendedName>
</protein>
<dbReference type="Proteomes" id="UP000382577">
    <property type="component" value="Unassembled WGS sequence"/>
</dbReference>
<dbReference type="InterPro" id="IPR050706">
    <property type="entry name" value="Cyclic-di-GMP_PDE-like"/>
</dbReference>
<feature type="domain" description="EAL" evidence="12">
    <location>
        <begin position="279"/>
        <end position="530"/>
    </location>
</feature>
<dbReference type="InterPro" id="IPR001633">
    <property type="entry name" value="EAL_dom"/>
</dbReference>
<evidence type="ECO:0000256" key="11">
    <source>
        <dbReference type="SAM" id="Phobius"/>
    </source>
</evidence>
<feature type="transmembrane region" description="Helical" evidence="11">
    <location>
        <begin position="21"/>
        <end position="40"/>
    </location>
</feature>
<gene>
    <name evidence="13" type="ORF">PFI31113_04801</name>
</gene>
<evidence type="ECO:0000256" key="8">
    <source>
        <dbReference type="ARBA" id="ARBA00023136"/>
    </source>
</evidence>
<dbReference type="PANTHER" id="PTHR33121:SF79">
    <property type="entry name" value="CYCLIC DI-GMP PHOSPHODIESTERASE PDED-RELATED"/>
    <property type="match status" value="1"/>
</dbReference>
<feature type="transmembrane region" description="Helical" evidence="11">
    <location>
        <begin position="254"/>
        <end position="272"/>
    </location>
</feature>
<evidence type="ECO:0000256" key="4">
    <source>
        <dbReference type="ARBA" id="ARBA00022636"/>
    </source>
</evidence>
<dbReference type="CDD" id="cd01948">
    <property type="entry name" value="EAL"/>
    <property type="match status" value="1"/>
</dbReference>
<dbReference type="Gene3D" id="3.20.20.450">
    <property type="entry name" value="EAL domain"/>
    <property type="match status" value="1"/>
</dbReference>
<dbReference type="Pfam" id="PF12792">
    <property type="entry name" value="CSS-motif"/>
    <property type="match status" value="1"/>
</dbReference>
<evidence type="ECO:0000259" key="12">
    <source>
        <dbReference type="PROSITE" id="PS50883"/>
    </source>
</evidence>
<keyword evidence="7 11" id="KW-1133">Transmembrane helix</keyword>
<comment type="catalytic activity">
    <reaction evidence="9">
        <text>3',3'-c-di-GMP + H2O = 5'-phosphoguanylyl(3'-&gt;5')guanosine + H(+)</text>
        <dbReference type="Rhea" id="RHEA:24902"/>
        <dbReference type="ChEBI" id="CHEBI:15377"/>
        <dbReference type="ChEBI" id="CHEBI:15378"/>
        <dbReference type="ChEBI" id="CHEBI:58754"/>
        <dbReference type="ChEBI" id="CHEBI:58805"/>
        <dbReference type="EC" id="3.1.4.52"/>
    </reaction>
</comment>
<dbReference type="OrthoDB" id="9813903at2"/>
<sequence>MNQQLSSIFSLNRTIGTWTQAIVLLTVVAIPVLAGIFVASEMNQARDERSLAESAARAVRQADMVHGQVLNAMRDVEAIPGDPCSGTFLEAIRRIAMTYRYVSDVGALGNGRYLCTSRQGVTQADKVHFPHSKASSGPYTWIFWHQSKDVPNKAALFDHRGRFVAVDPAMYVDLVDLRGREIAVFDSDTQRLLAITPRADTRRMPSPFRSRSPSDGPPTPRAWRNLVTHSTAYPLSIVVRSQTPGLLIEGIDLLLLWGCVGASAGGTAAWIARRMFRRHQSLPFALRTAIRRNRLDVHYQPIVDMSTRKTVGIEALVRWYREHETVSPAVFVPIAEQHNLIQPLTELVMRTALDELAPLLRTSRSLYVSINVSVEELQTHRFLKMLNECCAKHAISRDQVKVEATERRLMSKARARSAIDALRDAGYAVLIDDFGTGYSNLSYLNHFKIDGLKVDKSFVGKANREAAADLLVTHIAAMAQTLDLLIVAEGVETEEQARYLRSKGITYAQGWHYARAMPVGELITQLHRENR</sequence>
<keyword evidence="5 11" id="KW-0812">Transmembrane</keyword>
<dbReference type="Pfam" id="PF00563">
    <property type="entry name" value="EAL"/>
    <property type="match status" value="1"/>
</dbReference>
<dbReference type="GO" id="GO:0005886">
    <property type="term" value="C:plasma membrane"/>
    <property type="evidence" value="ECO:0007669"/>
    <property type="project" value="UniProtKB-SubCell"/>
</dbReference>
<name>A0A5E4YX55_9BURK</name>
<dbReference type="PANTHER" id="PTHR33121">
    <property type="entry name" value="CYCLIC DI-GMP PHOSPHODIESTERASE PDEF"/>
    <property type="match status" value="1"/>
</dbReference>
<comment type="subcellular location">
    <subcellularLocation>
        <location evidence="1">Cell membrane</location>
        <topology evidence="1">Multi-pass membrane protein</topology>
    </subcellularLocation>
</comment>
<evidence type="ECO:0000256" key="1">
    <source>
        <dbReference type="ARBA" id="ARBA00004651"/>
    </source>
</evidence>
<keyword evidence="4" id="KW-0973">c-di-GMP</keyword>